<dbReference type="AlphaFoldDB" id="A0A1B0B2I7"/>
<accession>A0A1B0B2I7</accession>
<dbReference type="EnsemblMetazoa" id="GPPI016830-RA">
    <property type="protein sequence ID" value="GPPI016830-PA"/>
    <property type="gene ID" value="GPPI016830"/>
</dbReference>
<evidence type="ECO:0000313" key="1">
    <source>
        <dbReference type="EnsemblMetazoa" id="GPPI016830-PA"/>
    </source>
</evidence>
<reference evidence="1" key="2">
    <citation type="submission" date="2020-05" db="UniProtKB">
        <authorList>
            <consortium name="EnsemblMetazoa"/>
        </authorList>
    </citation>
    <scope>IDENTIFICATION</scope>
    <source>
        <strain evidence="1">IAEA</strain>
    </source>
</reference>
<proteinExistence type="predicted"/>
<name>A0A1B0B2I7_9MUSC</name>
<keyword evidence="2" id="KW-1185">Reference proteome</keyword>
<organism evidence="1 2">
    <name type="scientific">Glossina palpalis gambiensis</name>
    <dbReference type="NCBI Taxonomy" id="67801"/>
    <lineage>
        <taxon>Eukaryota</taxon>
        <taxon>Metazoa</taxon>
        <taxon>Ecdysozoa</taxon>
        <taxon>Arthropoda</taxon>
        <taxon>Hexapoda</taxon>
        <taxon>Insecta</taxon>
        <taxon>Pterygota</taxon>
        <taxon>Neoptera</taxon>
        <taxon>Endopterygota</taxon>
        <taxon>Diptera</taxon>
        <taxon>Brachycera</taxon>
        <taxon>Muscomorpha</taxon>
        <taxon>Hippoboscoidea</taxon>
        <taxon>Glossinidae</taxon>
        <taxon>Glossina</taxon>
    </lineage>
</organism>
<evidence type="ECO:0000313" key="2">
    <source>
        <dbReference type="Proteomes" id="UP000092460"/>
    </source>
</evidence>
<dbReference type="Proteomes" id="UP000092460">
    <property type="component" value="Unassembled WGS sequence"/>
</dbReference>
<protein>
    <submittedName>
        <fullName evidence="1">Uncharacterized protein</fullName>
    </submittedName>
</protein>
<reference evidence="2" key="1">
    <citation type="submission" date="2015-01" db="EMBL/GenBank/DDBJ databases">
        <authorList>
            <person name="Aksoy S."/>
            <person name="Warren W."/>
            <person name="Wilson R.K."/>
        </authorList>
    </citation>
    <scope>NUCLEOTIDE SEQUENCE [LARGE SCALE GENOMIC DNA]</scope>
    <source>
        <strain evidence="2">IAEA</strain>
    </source>
</reference>
<sequence length="75" mass="8627">MEAQARHSALSTFVIMRLGYKYYNKTFHTNNNSLLEPTLGELDETKAPRWMEAKSFTLCACTKMWIDLIQVVGIV</sequence>
<dbReference type="VEuPathDB" id="VectorBase:GPPI016830"/>
<dbReference type="EMBL" id="JXJN01007666">
    <property type="status" value="NOT_ANNOTATED_CDS"/>
    <property type="molecule type" value="Genomic_DNA"/>
</dbReference>